<evidence type="ECO:0000256" key="7">
    <source>
        <dbReference type="SAM" id="Phobius"/>
    </source>
</evidence>
<feature type="transmembrane region" description="Helical" evidence="7">
    <location>
        <begin position="307"/>
        <end position="325"/>
    </location>
</feature>
<feature type="transmembrane region" description="Helical" evidence="7">
    <location>
        <begin position="82"/>
        <end position="109"/>
    </location>
</feature>
<proteinExistence type="predicted"/>
<reference evidence="8" key="1">
    <citation type="submission" date="2020-09" db="EMBL/GenBank/DDBJ databases">
        <title>Desulfogranum mesoprofundum gen. nov., sp. nov., a novel mesophilic, sulfate-reducing chemolithoautotroph isolated from a deep-sea hydrothermal vent chimney in the Suiyo Seamount.</title>
        <authorList>
            <person name="Hashimoto Y."/>
            <person name="Nakagawa S."/>
        </authorList>
    </citation>
    <scope>NUCLEOTIDE SEQUENCE</scope>
    <source>
        <strain evidence="8">KT2</strain>
    </source>
</reference>
<dbReference type="PANTHER" id="PTHR36838">
    <property type="entry name" value="AUXIN EFFLUX CARRIER FAMILY PROTEIN"/>
    <property type="match status" value="1"/>
</dbReference>
<evidence type="ECO:0000256" key="6">
    <source>
        <dbReference type="ARBA" id="ARBA00023136"/>
    </source>
</evidence>
<evidence type="ECO:0000313" key="9">
    <source>
        <dbReference type="Proteomes" id="UP000826725"/>
    </source>
</evidence>
<keyword evidence="2" id="KW-0813">Transport</keyword>
<dbReference type="GO" id="GO:0016020">
    <property type="term" value="C:membrane"/>
    <property type="evidence" value="ECO:0007669"/>
    <property type="project" value="UniProtKB-SubCell"/>
</dbReference>
<feature type="transmembrane region" description="Helical" evidence="7">
    <location>
        <begin position="248"/>
        <end position="268"/>
    </location>
</feature>
<organism evidence="8 9">
    <name type="scientific">Desulfomarina profundi</name>
    <dbReference type="NCBI Taxonomy" id="2772557"/>
    <lineage>
        <taxon>Bacteria</taxon>
        <taxon>Pseudomonadati</taxon>
        <taxon>Thermodesulfobacteriota</taxon>
        <taxon>Desulfobulbia</taxon>
        <taxon>Desulfobulbales</taxon>
        <taxon>Desulfobulbaceae</taxon>
        <taxon>Desulfomarina</taxon>
    </lineage>
</organism>
<keyword evidence="9" id="KW-1185">Reference proteome</keyword>
<gene>
    <name evidence="8" type="ORF">DGMP_39290</name>
</gene>
<dbReference type="EMBL" id="AP024086">
    <property type="protein sequence ID" value="BCL63236.1"/>
    <property type="molecule type" value="Genomic_DNA"/>
</dbReference>
<comment type="subcellular location">
    <subcellularLocation>
        <location evidence="1">Membrane</location>
        <topology evidence="1">Multi-pass membrane protein</topology>
    </subcellularLocation>
</comment>
<accession>A0A8D5FXJ3</accession>
<dbReference type="Proteomes" id="UP000826725">
    <property type="component" value="Chromosome"/>
</dbReference>
<keyword evidence="3" id="KW-1003">Cell membrane</keyword>
<feature type="transmembrane region" description="Helical" evidence="7">
    <location>
        <begin position="59"/>
        <end position="76"/>
    </location>
</feature>
<dbReference type="Pfam" id="PF03547">
    <property type="entry name" value="Mem_trans"/>
    <property type="match status" value="1"/>
</dbReference>
<keyword evidence="6 7" id="KW-0472">Membrane</keyword>
<evidence type="ECO:0000256" key="1">
    <source>
        <dbReference type="ARBA" id="ARBA00004141"/>
    </source>
</evidence>
<evidence type="ECO:0000256" key="5">
    <source>
        <dbReference type="ARBA" id="ARBA00022989"/>
    </source>
</evidence>
<feature type="transmembrane region" description="Helical" evidence="7">
    <location>
        <begin position="145"/>
        <end position="169"/>
    </location>
</feature>
<feature type="transmembrane region" description="Helical" evidence="7">
    <location>
        <begin position="274"/>
        <end position="295"/>
    </location>
</feature>
<protein>
    <submittedName>
        <fullName evidence="8">Transporter</fullName>
    </submittedName>
</protein>
<name>A0A8D5FXJ3_9BACT</name>
<evidence type="ECO:0000256" key="4">
    <source>
        <dbReference type="ARBA" id="ARBA00022692"/>
    </source>
</evidence>
<keyword evidence="5 7" id="KW-1133">Transmembrane helix</keyword>
<feature type="transmembrane region" description="Helical" evidence="7">
    <location>
        <begin position="121"/>
        <end position="139"/>
    </location>
</feature>
<dbReference type="AlphaFoldDB" id="A0A8D5FXJ3"/>
<dbReference type="GO" id="GO:0055085">
    <property type="term" value="P:transmembrane transport"/>
    <property type="evidence" value="ECO:0007669"/>
    <property type="project" value="InterPro"/>
</dbReference>
<keyword evidence="4 7" id="KW-0812">Transmembrane</keyword>
<dbReference type="PANTHER" id="PTHR36838:SF4">
    <property type="entry name" value="AUXIN EFFLUX CARRIER FAMILY PROTEIN"/>
    <property type="match status" value="1"/>
</dbReference>
<evidence type="ECO:0000313" key="8">
    <source>
        <dbReference type="EMBL" id="BCL63236.1"/>
    </source>
</evidence>
<dbReference type="KEGG" id="dbk:DGMP_39290"/>
<feature type="transmembrane region" description="Helical" evidence="7">
    <location>
        <begin position="16"/>
        <end position="38"/>
    </location>
</feature>
<evidence type="ECO:0000256" key="2">
    <source>
        <dbReference type="ARBA" id="ARBA00022448"/>
    </source>
</evidence>
<evidence type="ECO:0000256" key="3">
    <source>
        <dbReference type="ARBA" id="ARBA00022475"/>
    </source>
</evidence>
<sequence>MKLKESKIIAPDNYSIFPVVPVLIVLNSLFPIFTLLLLGNLLKQQGITDTIFLKTADRLIYYIFFPIMLFWKIGGASLENGIAWNFCIATLCTFLTMFAVSTIVIRIFNINSFQAGSFSQGCYRFNTYIGVAVILNSLGGEGIQYFGIVIGFIIPLVNVFAVSTLIWFSGKEMELGNRLRFAWRALISNPLILGCLAGIFYSRIVGRFPTFINNSLSLASMAALPLALISIGGSLTFRGVRKNTGLSFLSAILKVMVLPLTGLFYFSLFKVTGIPFKVGILFFSLPASTAIYVLSSQMNSDTELASAIILVSTLLSFLSLSFALLM</sequence>
<feature type="transmembrane region" description="Helical" evidence="7">
    <location>
        <begin position="216"/>
        <end position="236"/>
    </location>
</feature>
<dbReference type="InterPro" id="IPR004776">
    <property type="entry name" value="Mem_transp_PIN-like"/>
</dbReference>
<feature type="transmembrane region" description="Helical" evidence="7">
    <location>
        <begin position="181"/>
        <end position="204"/>
    </location>
</feature>
<dbReference type="RefSeq" id="WP_228855509.1">
    <property type="nucleotide sequence ID" value="NZ_AP024086.1"/>
</dbReference>